<dbReference type="Proteomes" id="UP000272622">
    <property type="component" value="Chromosome"/>
</dbReference>
<proteinExistence type="predicted"/>
<dbReference type="RefSeq" id="WP_125464732.1">
    <property type="nucleotide sequence ID" value="NZ_CP034337.1"/>
</dbReference>
<gene>
    <name evidence="1" type="ORF">EI693_17020</name>
</gene>
<evidence type="ECO:0000313" key="2">
    <source>
        <dbReference type="Proteomes" id="UP000272622"/>
    </source>
</evidence>
<name>A0ABN5THQ3_9PSED</name>
<keyword evidence="2" id="KW-1185">Reference proteome</keyword>
<dbReference type="EMBL" id="CP034337">
    <property type="protein sequence ID" value="AZL74683.1"/>
    <property type="molecule type" value="Genomic_DNA"/>
</dbReference>
<reference evidence="1 2" key="1">
    <citation type="submission" date="2018-12" db="EMBL/GenBank/DDBJ databases">
        <authorList>
            <person name="Li S."/>
            <person name="Yang R."/>
            <person name="Chen G."/>
            <person name="Zou L."/>
            <person name="Zhang C."/>
            <person name="Chen Y."/>
            <person name="Liu Z."/>
            <person name="Li Y."/>
            <person name="Yan Y."/>
            <person name="Huang M."/>
            <person name="Chen T."/>
        </authorList>
    </citation>
    <scope>NUCLEOTIDE SEQUENCE [LARGE SCALE GENOMIC DNA]</scope>
    <source>
        <strain evidence="1 2">2014</strain>
    </source>
</reference>
<accession>A0ABN5THQ3</accession>
<evidence type="ECO:0000313" key="1">
    <source>
        <dbReference type="EMBL" id="AZL74683.1"/>
    </source>
</evidence>
<protein>
    <submittedName>
        <fullName evidence="1">Uncharacterized protein</fullName>
    </submittedName>
</protein>
<sequence length="214" mass="23614">MSDNATNWVAEKLVSKEGLQISGRTQENFLVVGDECEYTFLVAVLGIKGRIERSDVEPLFSQPNKPDFIVNIPSNAIWTGEAINFVHQASAAFGTLSEVISAYSTGDAGSYREKNMNFYTKAFLQHSNVTDVSFVYRTVLKIERRRGESLIIAIVDAYNMSAEDIRNTWNNVGYFDIALKSTSYGGITSNATSAAKSMGAEALMFSEVMSRLSK</sequence>
<organism evidence="1 2">
    <name type="scientific">Pseudomonas oryziphila</name>
    <dbReference type="NCBI Taxonomy" id="2894079"/>
    <lineage>
        <taxon>Bacteria</taxon>
        <taxon>Pseudomonadati</taxon>
        <taxon>Pseudomonadota</taxon>
        <taxon>Gammaproteobacteria</taxon>
        <taxon>Pseudomonadales</taxon>
        <taxon>Pseudomonadaceae</taxon>
        <taxon>Pseudomonas</taxon>
    </lineage>
</organism>